<dbReference type="AlphaFoldDB" id="A0A0B7IQY5"/>
<feature type="signal peptide" evidence="1">
    <location>
        <begin position="1"/>
        <end position="26"/>
    </location>
</feature>
<gene>
    <name evidence="2" type="ORF">CCAND93_820010</name>
</gene>
<protein>
    <recommendedName>
        <fullName evidence="4">Late embryogenesis abundant protein LEA-2 subgroup domain-containing protein</fullName>
    </recommendedName>
</protein>
<proteinExistence type="predicted"/>
<organism evidence="2 3">
    <name type="scientific">Capnocytophaga canis</name>
    <dbReference type="NCBI Taxonomy" id="1848903"/>
    <lineage>
        <taxon>Bacteria</taxon>
        <taxon>Pseudomonadati</taxon>
        <taxon>Bacteroidota</taxon>
        <taxon>Flavobacteriia</taxon>
        <taxon>Flavobacteriales</taxon>
        <taxon>Flavobacteriaceae</taxon>
        <taxon>Capnocytophaga</taxon>
    </lineage>
</organism>
<dbReference type="OrthoDB" id="1150262at2"/>
<dbReference type="Gene3D" id="2.60.40.1820">
    <property type="match status" value="1"/>
</dbReference>
<keyword evidence="1" id="KW-0732">Signal</keyword>
<name>A0A0B7IQY5_9FLAO</name>
<dbReference type="RefSeq" id="WP_042009830.1">
    <property type="nucleotide sequence ID" value="NZ_CDOL01000275.1"/>
</dbReference>
<evidence type="ECO:0000256" key="1">
    <source>
        <dbReference type="SAM" id="SignalP"/>
    </source>
</evidence>
<evidence type="ECO:0008006" key="4">
    <source>
        <dbReference type="Google" id="ProtNLM"/>
    </source>
</evidence>
<sequence length="179" mass="19848">MKINRNYIIIGSVAVLALSLMSFAGAKKAQASQVFEKIVFKIVGIRNVDLNWSRLKFHFDLMLMNPTANDFSLSSAGAIRGKAYRVYRGNQLLVSGTLNNISNVNLPAGGSQVFKDILVEIPIATVGQELLNMVGGFQGLTNLDNIKNINYMQFFQSLRYEVDIEGFGSIFTFKDNVKV</sequence>
<dbReference type="SUPFAM" id="SSF117070">
    <property type="entry name" value="LEA14-like"/>
    <property type="match status" value="1"/>
</dbReference>
<reference evidence="2 3" key="1">
    <citation type="submission" date="2015-01" db="EMBL/GenBank/DDBJ databases">
        <authorList>
            <person name="Xiang T."/>
            <person name="Song Y."/>
            <person name="Huang L."/>
            <person name="Wang B."/>
            <person name="Wu P."/>
        </authorList>
    </citation>
    <scope>NUCLEOTIDE SEQUENCE [LARGE SCALE GENOMIC DNA]</scope>
    <source>
        <strain evidence="2 3">CcD93</strain>
    </source>
</reference>
<accession>A0A0B7IQY5</accession>
<evidence type="ECO:0000313" key="2">
    <source>
        <dbReference type="EMBL" id="CEN54311.1"/>
    </source>
</evidence>
<feature type="chain" id="PRO_5002133161" description="Late embryogenesis abundant protein LEA-2 subgroup domain-containing protein" evidence="1">
    <location>
        <begin position="27"/>
        <end position="179"/>
    </location>
</feature>
<evidence type="ECO:0000313" key="3">
    <source>
        <dbReference type="Proteomes" id="UP000038200"/>
    </source>
</evidence>
<dbReference type="Proteomes" id="UP000038200">
    <property type="component" value="Unassembled WGS sequence"/>
</dbReference>
<dbReference type="EMBL" id="CDOL01000275">
    <property type="protein sequence ID" value="CEN54311.1"/>
    <property type="molecule type" value="Genomic_DNA"/>
</dbReference>